<evidence type="ECO:0000259" key="1">
    <source>
        <dbReference type="Pfam" id="PF09084"/>
    </source>
</evidence>
<dbReference type="PANTHER" id="PTHR30024">
    <property type="entry name" value="ALIPHATIC SULFONATES-BINDING PROTEIN-RELATED"/>
    <property type="match status" value="1"/>
</dbReference>
<protein>
    <submittedName>
        <fullName evidence="2">ABC-type nitrate/sulfonate/bicarbonate transport system, periplasmic component</fullName>
    </submittedName>
</protein>
<dbReference type="InterPro" id="IPR027024">
    <property type="entry name" value="UCP027386_ABC_sbc_TM0202"/>
</dbReference>
<reference evidence="2" key="1">
    <citation type="journal article" date="2015" name="Genome Announc.">
        <title>Draft Genome Sequence of Anaerolineae Strain TC1, a Novel Isolate from a Methanogenic Wastewater Treatment System.</title>
        <authorList>
            <person name="Matsuura N."/>
            <person name="Tourlousse D.M."/>
            <person name="Sun L."/>
            <person name="Toyonaga M."/>
            <person name="Kuroda K."/>
            <person name="Ohashi A."/>
            <person name="Cruz R."/>
            <person name="Yamaguchi T."/>
            <person name="Sekiguchi Y."/>
        </authorList>
    </citation>
    <scope>NUCLEOTIDE SEQUENCE [LARGE SCALE GENOMIC DNA]</scope>
    <source>
        <strain evidence="2">TC1</strain>
    </source>
</reference>
<proteinExistence type="predicted"/>
<dbReference type="Gene3D" id="3.40.190.10">
    <property type="entry name" value="Periplasmic binding protein-like II"/>
    <property type="match status" value="2"/>
</dbReference>
<feature type="domain" description="SsuA/THI5-like" evidence="1">
    <location>
        <begin position="114"/>
        <end position="262"/>
    </location>
</feature>
<dbReference type="STRING" id="1678840.ATC1_131290"/>
<evidence type="ECO:0000313" key="2">
    <source>
        <dbReference type="EMBL" id="GAP41305.1"/>
    </source>
</evidence>
<dbReference type="PANTHER" id="PTHR30024:SF46">
    <property type="entry name" value="ABC TRANSPORTER, SUBSTRATE-BINDING LIPOPROTEIN"/>
    <property type="match status" value="1"/>
</dbReference>
<gene>
    <name evidence="2" type="ORF">ATC1_131290</name>
</gene>
<dbReference type="InterPro" id="IPR015168">
    <property type="entry name" value="SsuA/THI5"/>
</dbReference>
<organism evidence="2">
    <name type="scientific">Flexilinea flocculi</name>
    <dbReference type="NCBI Taxonomy" id="1678840"/>
    <lineage>
        <taxon>Bacteria</taxon>
        <taxon>Bacillati</taxon>
        <taxon>Chloroflexota</taxon>
        <taxon>Anaerolineae</taxon>
        <taxon>Anaerolineales</taxon>
        <taxon>Anaerolineaceae</taxon>
        <taxon>Flexilinea</taxon>
    </lineage>
</organism>
<evidence type="ECO:0000313" key="3">
    <source>
        <dbReference type="Proteomes" id="UP000053370"/>
    </source>
</evidence>
<name>A0A0S7BXF7_9CHLR</name>
<dbReference type="SUPFAM" id="SSF53850">
    <property type="entry name" value="Periplasmic binding protein-like II"/>
    <property type="match status" value="1"/>
</dbReference>
<keyword evidence="3" id="KW-1185">Reference proteome</keyword>
<dbReference type="RefSeq" id="WP_062282240.1">
    <property type="nucleotide sequence ID" value="NZ_DF968181.1"/>
</dbReference>
<dbReference type="PATRIC" id="fig|1678840.3.peg.2742"/>
<dbReference type="EMBL" id="DF968181">
    <property type="protein sequence ID" value="GAP41305.1"/>
    <property type="molecule type" value="Genomic_DNA"/>
</dbReference>
<dbReference type="Pfam" id="PF09084">
    <property type="entry name" value="NMT1"/>
    <property type="match status" value="1"/>
</dbReference>
<dbReference type="PIRSF" id="PIRSF027386">
    <property type="entry name" value="UCP027386_ABC_sbc_TM0202"/>
    <property type="match status" value="1"/>
</dbReference>
<accession>A0A0S7BXF7</accession>
<sequence length="333" mass="36381">MKLHNSRTIILLSIILFFAINWSVNKNIYAQEAETRATIEIGSLKGPTTMGMVKLMNDSEQGLTRNNYQVSMYGTADEIVTGIVSGKIDAAAVPCNLSSVLYNKTKGQVLVTAINTLGVLYLVESGNSVQSVGDLKGKTIYSTGKGTTPEFALNYILTQNGLEPGKDVTIEYKSESTELAVLLGQSDNMIALLPQPYVTAVQMKNEKVRIALNLSDEWNKVSTDSALVTGCVVAQKDFIEKSPEVFEQFMTDYNNSTQYVNSNIESAAELIAKYEIVAAAPIAVKALPYCNITFITGDEMEKKLNGYLQVLFDANPQSIGGKLPDEAFYFKAK</sequence>
<dbReference type="AlphaFoldDB" id="A0A0S7BXF7"/>
<dbReference type="Proteomes" id="UP000053370">
    <property type="component" value="Unassembled WGS sequence"/>
</dbReference>